<feature type="non-terminal residue" evidence="2">
    <location>
        <position position="51"/>
    </location>
</feature>
<organism evidence="2 3">
    <name type="scientific">Cirrhinus mrigala</name>
    <name type="common">Mrigala</name>
    <dbReference type="NCBI Taxonomy" id="683832"/>
    <lineage>
        <taxon>Eukaryota</taxon>
        <taxon>Metazoa</taxon>
        <taxon>Chordata</taxon>
        <taxon>Craniata</taxon>
        <taxon>Vertebrata</taxon>
        <taxon>Euteleostomi</taxon>
        <taxon>Actinopterygii</taxon>
        <taxon>Neopterygii</taxon>
        <taxon>Teleostei</taxon>
        <taxon>Ostariophysi</taxon>
        <taxon>Cypriniformes</taxon>
        <taxon>Cyprinidae</taxon>
        <taxon>Labeoninae</taxon>
        <taxon>Labeonini</taxon>
        <taxon>Cirrhinus</taxon>
    </lineage>
</organism>
<dbReference type="InterPro" id="IPR022577">
    <property type="entry name" value="TBCD_C"/>
</dbReference>
<gene>
    <name evidence="2" type="ORF">M9458_005522</name>
</gene>
<dbReference type="EMBL" id="JAMKFB020000003">
    <property type="protein sequence ID" value="KAL0196982.1"/>
    <property type="molecule type" value="Genomic_DNA"/>
</dbReference>
<evidence type="ECO:0000259" key="1">
    <source>
        <dbReference type="Pfam" id="PF12612"/>
    </source>
</evidence>
<sequence>MDHRETGNSLNWNAASQAFPHITQLLRLHQYQYHTLLGLTVSVGGLTESTV</sequence>
<evidence type="ECO:0000313" key="3">
    <source>
        <dbReference type="Proteomes" id="UP001529510"/>
    </source>
</evidence>
<feature type="domain" description="Tubulin-folding cofactor D C-terminal" evidence="1">
    <location>
        <begin position="7"/>
        <end position="51"/>
    </location>
</feature>
<protein>
    <recommendedName>
        <fullName evidence="1">Tubulin-folding cofactor D C-terminal domain-containing protein</fullName>
    </recommendedName>
</protein>
<keyword evidence="3" id="KW-1185">Reference proteome</keyword>
<dbReference type="Pfam" id="PF12612">
    <property type="entry name" value="TFCD_C"/>
    <property type="match status" value="1"/>
</dbReference>
<accession>A0ABD0REM9</accession>
<comment type="caution">
    <text evidence="2">The sequence shown here is derived from an EMBL/GenBank/DDBJ whole genome shotgun (WGS) entry which is preliminary data.</text>
</comment>
<dbReference type="Proteomes" id="UP001529510">
    <property type="component" value="Unassembled WGS sequence"/>
</dbReference>
<name>A0ABD0REM9_CIRMR</name>
<dbReference type="AlphaFoldDB" id="A0ABD0REM9"/>
<evidence type="ECO:0000313" key="2">
    <source>
        <dbReference type="EMBL" id="KAL0196982.1"/>
    </source>
</evidence>
<reference evidence="2 3" key="1">
    <citation type="submission" date="2024-05" db="EMBL/GenBank/DDBJ databases">
        <title>Genome sequencing and assembly of Indian major carp, Cirrhinus mrigala (Hamilton, 1822).</title>
        <authorList>
            <person name="Mohindra V."/>
            <person name="Chowdhury L.M."/>
            <person name="Lal K."/>
            <person name="Jena J.K."/>
        </authorList>
    </citation>
    <scope>NUCLEOTIDE SEQUENCE [LARGE SCALE GENOMIC DNA]</scope>
    <source>
        <strain evidence="2">CM1030</strain>
        <tissue evidence="2">Blood</tissue>
    </source>
</reference>
<proteinExistence type="predicted"/>